<dbReference type="Gene3D" id="2.60.40.4070">
    <property type="match status" value="1"/>
</dbReference>
<dbReference type="Pfam" id="PF18962">
    <property type="entry name" value="Por_Secre_tail"/>
    <property type="match status" value="1"/>
</dbReference>
<organism evidence="2">
    <name type="scientific">hydrocarbon metagenome</name>
    <dbReference type="NCBI Taxonomy" id="938273"/>
    <lineage>
        <taxon>unclassified sequences</taxon>
        <taxon>metagenomes</taxon>
        <taxon>ecological metagenomes</taxon>
    </lineage>
</organism>
<dbReference type="EMBL" id="LNQE01000646">
    <property type="protein sequence ID" value="KUG25593.1"/>
    <property type="molecule type" value="Genomic_DNA"/>
</dbReference>
<accession>A0A0W8FXT9</accession>
<comment type="caution">
    <text evidence="2">The sequence shown here is derived from an EMBL/GenBank/DDBJ whole genome shotgun (WGS) entry which is preliminary data.</text>
</comment>
<sequence>MKKILLILIVTLFASIVIGQPKPTKVHYENLSAYNIIDVNNIRFYIKDYNLDASYRTGGDANWFIENYNGYGLVYDHGMWLTGKINNNIKSGIREWWYQYSPGPIIDGQPALISHPENSDKYRIYKLTDGDDETNPDYADWPVEFGAPVDIEGNPKLYGNQMLWTVYNLFDTNFVPANPYYIPTSAEKLDYILPVEVRETVYAHAATTNNDDDLLSNIIFIEYEFINKGDVQIDSAYWGFWTDIDFANFMDNNPLVDPTRQLGLCYSSTDVSGTYTDGTPAVGYALLYGPQVESPSSTAVYKGKEIEGKKNLNLNTFHPIMDDSIFMPADSNNVYPGHLEVNNLMGPIYVYTQAWNVARGNGAYNIPYYDTYNEEYTNFPFSGDPENDVGWYAYQNNPGYYNGGGAGFAFFAGPFDFAPADTQWVMLALIPALGEDNFDSITKLKNKVDELRNMPYDSLAVSSRIITSVDDNTEQLPLKYELMQNYPNPFNPVTRIEYSIPKTENVKLEIFNVLGERIEILFDGFQQPGKYSVDWNASKYSSGVYILKMTSGSYINNKKMILVK</sequence>
<reference evidence="2" key="1">
    <citation type="journal article" date="2015" name="Proc. Natl. Acad. Sci. U.S.A.">
        <title>Networks of energetic and metabolic interactions define dynamics in microbial communities.</title>
        <authorList>
            <person name="Embree M."/>
            <person name="Liu J.K."/>
            <person name="Al-Bassam M.M."/>
            <person name="Zengler K."/>
        </authorList>
    </citation>
    <scope>NUCLEOTIDE SEQUENCE</scope>
</reference>
<dbReference type="NCBIfam" id="TIGR04183">
    <property type="entry name" value="Por_Secre_tail"/>
    <property type="match status" value="1"/>
</dbReference>
<evidence type="ECO:0000259" key="1">
    <source>
        <dbReference type="Pfam" id="PF18962"/>
    </source>
</evidence>
<evidence type="ECO:0000313" key="2">
    <source>
        <dbReference type="EMBL" id="KUG25593.1"/>
    </source>
</evidence>
<name>A0A0W8FXT9_9ZZZZ</name>
<gene>
    <name evidence="2" type="ORF">ASZ90_004582</name>
</gene>
<dbReference type="InterPro" id="IPR026444">
    <property type="entry name" value="Secre_tail"/>
</dbReference>
<proteinExistence type="predicted"/>
<dbReference type="AlphaFoldDB" id="A0A0W8FXT9"/>
<feature type="domain" description="Secretion system C-terminal sorting" evidence="1">
    <location>
        <begin position="486"/>
        <end position="561"/>
    </location>
</feature>
<protein>
    <recommendedName>
        <fullName evidence="1">Secretion system C-terminal sorting domain-containing protein</fullName>
    </recommendedName>
</protein>